<dbReference type="EMBL" id="CP017248">
    <property type="protein sequence ID" value="AOR29897.1"/>
    <property type="molecule type" value="Genomic_DNA"/>
</dbReference>
<sequence>MTAGIGFGLTVIAHVCGEEVATFAQLAMEYDPKPPFDAGSPEVAGPEAVAVFGKFIAGPDENLRRAVSRVLEQRASSGRGRPLT</sequence>
<accession>A0A1D7Y2S9</accession>
<dbReference type="KEGG" id="spun:BFF78_01310"/>
<evidence type="ECO:0000313" key="1">
    <source>
        <dbReference type="EMBL" id="AOR29897.1"/>
    </source>
</evidence>
<dbReference type="RefSeq" id="WP_069776552.1">
    <property type="nucleotide sequence ID" value="NZ_CP017248.1"/>
</dbReference>
<proteinExistence type="predicted"/>
<organism evidence="1 2">
    <name type="scientific">Streptomyces fodineus</name>
    <dbReference type="NCBI Taxonomy" id="1904616"/>
    <lineage>
        <taxon>Bacteria</taxon>
        <taxon>Bacillati</taxon>
        <taxon>Actinomycetota</taxon>
        <taxon>Actinomycetes</taxon>
        <taxon>Kitasatosporales</taxon>
        <taxon>Streptomycetaceae</taxon>
        <taxon>Streptomyces</taxon>
    </lineage>
</organism>
<name>A0A1D7Y2S9_9ACTN</name>
<keyword evidence="2" id="KW-1185">Reference proteome</keyword>
<protein>
    <recommendedName>
        <fullName evidence="3">DJ-1/PfpI domain-containing protein</fullName>
    </recommendedName>
</protein>
<dbReference type="Gene3D" id="3.40.50.880">
    <property type="match status" value="1"/>
</dbReference>
<gene>
    <name evidence="1" type="ORF">BFF78_01310</name>
</gene>
<reference evidence="2" key="1">
    <citation type="submission" date="2016-09" db="EMBL/GenBank/DDBJ databases">
        <title>Streptomyces puniciscabiei strain:TW1S1 Genome sequencing and assembly.</title>
        <authorList>
            <person name="Kim M.-K."/>
            <person name="Kim S.B."/>
        </authorList>
    </citation>
    <scope>NUCLEOTIDE SEQUENCE [LARGE SCALE GENOMIC DNA]</scope>
    <source>
        <strain evidence="2">TW1S1</strain>
    </source>
</reference>
<dbReference type="InterPro" id="IPR029062">
    <property type="entry name" value="Class_I_gatase-like"/>
</dbReference>
<evidence type="ECO:0008006" key="3">
    <source>
        <dbReference type="Google" id="ProtNLM"/>
    </source>
</evidence>
<dbReference type="AlphaFoldDB" id="A0A1D7Y2S9"/>
<dbReference type="Proteomes" id="UP000094960">
    <property type="component" value="Chromosome"/>
</dbReference>
<evidence type="ECO:0000313" key="2">
    <source>
        <dbReference type="Proteomes" id="UP000094960"/>
    </source>
</evidence>